<dbReference type="Pfam" id="PF13450">
    <property type="entry name" value="NAD_binding_8"/>
    <property type="match status" value="1"/>
</dbReference>
<name>A0A2N9BK57_STRCX</name>
<dbReference type="GO" id="GO:0050660">
    <property type="term" value="F:flavin adenine dinucleotide binding"/>
    <property type="evidence" value="ECO:0007669"/>
    <property type="project" value="TreeGrafter"/>
</dbReference>
<feature type="region of interest" description="Disordered" evidence="1">
    <location>
        <begin position="1"/>
        <end position="22"/>
    </location>
</feature>
<dbReference type="EMBL" id="LT963352">
    <property type="protein sequence ID" value="SOR83751.1"/>
    <property type="molecule type" value="Genomic_DNA"/>
</dbReference>
<keyword evidence="2" id="KW-0413">Isomerase</keyword>
<dbReference type="PANTHER" id="PTHR21197:SF0">
    <property type="entry name" value="UDP-GALACTOPYRANOSE MUTASE"/>
    <property type="match status" value="1"/>
</dbReference>
<dbReference type="SUPFAM" id="SSF51971">
    <property type="entry name" value="Nucleotide-binding domain"/>
    <property type="match status" value="1"/>
</dbReference>
<dbReference type="PANTHER" id="PTHR21197">
    <property type="entry name" value="UDP-GALACTOPYRANOSE MUTASE"/>
    <property type="match status" value="1"/>
</dbReference>
<reference evidence="3" key="1">
    <citation type="submission" date="2017-11" db="EMBL/GenBank/DDBJ databases">
        <authorList>
            <person name="Wibberg D."/>
        </authorList>
    </citation>
    <scope>NUCLEOTIDE SEQUENCE [LARGE SCALE GENOMIC DNA]</scope>
</reference>
<evidence type="ECO:0000313" key="2">
    <source>
        <dbReference type="EMBL" id="SOR83751.1"/>
    </source>
</evidence>
<protein>
    <submittedName>
        <fullName evidence="2">UDP-galactopyranose mutase</fullName>
        <ecNumber evidence="2">5.4.99.9</ecNumber>
    </submittedName>
</protein>
<evidence type="ECO:0000256" key="1">
    <source>
        <dbReference type="SAM" id="MobiDB-lite"/>
    </source>
</evidence>
<dbReference type="GO" id="GO:0005829">
    <property type="term" value="C:cytosol"/>
    <property type="evidence" value="ECO:0007669"/>
    <property type="project" value="TreeGrafter"/>
</dbReference>
<proteinExistence type="predicted"/>
<dbReference type="Proteomes" id="UP000235464">
    <property type="component" value="Chromosome I"/>
</dbReference>
<dbReference type="GO" id="GO:0008767">
    <property type="term" value="F:UDP-galactopyranose mutase activity"/>
    <property type="evidence" value="ECO:0007669"/>
    <property type="project" value="UniProtKB-EC"/>
</dbReference>
<keyword evidence="3" id="KW-1185">Reference proteome</keyword>
<dbReference type="AlphaFoldDB" id="A0A2N9BK57"/>
<dbReference type="Gene3D" id="3.40.50.720">
    <property type="entry name" value="NAD(P)-binding Rossmann-like Domain"/>
    <property type="match status" value="1"/>
</dbReference>
<organism evidence="2 3">
    <name type="scientific">Streptomyces chartreusis NRRL 3882</name>
    <dbReference type="NCBI Taxonomy" id="1079985"/>
    <lineage>
        <taxon>Bacteria</taxon>
        <taxon>Bacillati</taxon>
        <taxon>Actinomycetota</taxon>
        <taxon>Actinomycetes</taxon>
        <taxon>Kitasatosporales</taxon>
        <taxon>Streptomycetaceae</taxon>
        <taxon>Streptomyces</taxon>
    </lineage>
</organism>
<evidence type="ECO:0000313" key="3">
    <source>
        <dbReference type="Proteomes" id="UP000235464"/>
    </source>
</evidence>
<sequence>MLVLERRPHLGGNARSERESTTGIEVHRHGSHVFHTSNEQVWQYVNRFTEFTSYRHTVWATAGGAVYSLSVNLGTICAHAGRRLAPRRRGR</sequence>
<dbReference type="EC" id="5.4.99.9" evidence="2"/>
<accession>A0A2N9BK57</accession>
<gene>
    <name evidence="2" type="primary">glf_1</name>
    <name evidence="2" type="ORF">SCNRRL3882_7197</name>
</gene>